<evidence type="ECO:0000313" key="2">
    <source>
        <dbReference type="EMBL" id="VDP11666.1"/>
    </source>
</evidence>
<dbReference type="WBParaSite" id="SBAD_0000731101-mRNA-1">
    <property type="protein sequence ID" value="SBAD_0000731101-mRNA-1"/>
    <property type="gene ID" value="SBAD_0000731101"/>
</dbReference>
<proteinExistence type="predicted"/>
<reference evidence="4" key="1">
    <citation type="submission" date="2016-06" db="UniProtKB">
        <authorList>
            <consortium name="WormBaseParasite"/>
        </authorList>
    </citation>
    <scope>IDENTIFICATION</scope>
</reference>
<gene>
    <name evidence="2" type="ORF">SBAD_LOCUS7045</name>
</gene>
<dbReference type="AlphaFoldDB" id="A0A183ITU8"/>
<dbReference type="GO" id="GO:0004791">
    <property type="term" value="F:thioredoxin-disulfide reductase (NADPH) activity"/>
    <property type="evidence" value="ECO:0007669"/>
    <property type="project" value="TreeGrafter"/>
</dbReference>
<dbReference type="InterPro" id="IPR036249">
    <property type="entry name" value="Thioredoxin-like_sf"/>
</dbReference>
<dbReference type="PANTHER" id="PTHR46472:SF1">
    <property type="entry name" value="NUCLEOREDOXIN"/>
    <property type="match status" value="1"/>
</dbReference>
<keyword evidence="3" id="KW-1185">Reference proteome</keyword>
<name>A0A183ITU8_9BILA</name>
<evidence type="ECO:0000313" key="3">
    <source>
        <dbReference type="Proteomes" id="UP000270296"/>
    </source>
</evidence>
<dbReference type="GO" id="GO:0031397">
    <property type="term" value="P:negative regulation of protein ubiquitination"/>
    <property type="evidence" value="ECO:0007669"/>
    <property type="project" value="TreeGrafter"/>
</dbReference>
<dbReference type="PANTHER" id="PTHR46472">
    <property type="entry name" value="NUCLEOREDOXIN"/>
    <property type="match status" value="1"/>
</dbReference>
<reference evidence="2 3" key="2">
    <citation type="submission" date="2018-11" db="EMBL/GenBank/DDBJ databases">
        <authorList>
            <consortium name="Pathogen Informatics"/>
        </authorList>
    </citation>
    <scope>NUCLEOTIDE SEQUENCE [LARGE SCALE GENOMIC DNA]</scope>
</reference>
<dbReference type="GO" id="GO:0005634">
    <property type="term" value="C:nucleus"/>
    <property type="evidence" value="ECO:0007669"/>
    <property type="project" value="TreeGrafter"/>
</dbReference>
<dbReference type="OrthoDB" id="189920at2759"/>
<evidence type="ECO:0000313" key="4">
    <source>
        <dbReference type="WBParaSite" id="SBAD_0000731101-mRNA-1"/>
    </source>
</evidence>
<dbReference type="Pfam" id="PF13905">
    <property type="entry name" value="Thioredoxin_8"/>
    <property type="match status" value="1"/>
</dbReference>
<feature type="domain" description="Thioredoxin-like fold" evidence="1">
    <location>
        <begin position="2"/>
        <end position="85"/>
    </location>
</feature>
<evidence type="ECO:0000259" key="1">
    <source>
        <dbReference type="Pfam" id="PF13905"/>
    </source>
</evidence>
<accession>A0A183ITU8</accession>
<dbReference type="Gene3D" id="3.40.30.10">
    <property type="entry name" value="Glutaredoxin"/>
    <property type="match status" value="2"/>
</dbReference>
<dbReference type="GO" id="GO:0030178">
    <property type="term" value="P:negative regulation of Wnt signaling pathway"/>
    <property type="evidence" value="ECO:0007669"/>
    <property type="project" value="TreeGrafter"/>
</dbReference>
<dbReference type="InterPro" id="IPR012336">
    <property type="entry name" value="Thioredoxin-like_fold"/>
</dbReference>
<protein>
    <submittedName>
        <fullName evidence="4">Thioredoxin-like_fold domain-containing protein</fullName>
    </submittedName>
</protein>
<dbReference type="SUPFAM" id="SSF52833">
    <property type="entry name" value="Thioredoxin-like"/>
    <property type="match status" value="1"/>
</dbReference>
<dbReference type="EMBL" id="UZAM01010275">
    <property type="protein sequence ID" value="VDP11666.1"/>
    <property type="molecule type" value="Genomic_DNA"/>
</dbReference>
<dbReference type="Proteomes" id="UP000270296">
    <property type="component" value="Unassembled WGS sequence"/>
</dbReference>
<organism evidence="4">
    <name type="scientific">Soboliphyme baturini</name>
    <dbReference type="NCBI Taxonomy" id="241478"/>
    <lineage>
        <taxon>Eukaryota</taxon>
        <taxon>Metazoa</taxon>
        <taxon>Ecdysozoa</taxon>
        <taxon>Nematoda</taxon>
        <taxon>Enoplea</taxon>
        <taxon>Dorylaimia</taxon>
        <taxon>Dioctophymatida</taxon>
        <taxon>Dioctophymatoidea</taxon>
        <taxon>Soboliphymatidae</taxon>
        <taxon>Soboliphyme</taxon>
    </lineage>
</organism>
<sequence length="239" mass="27355">MCPPCRGFVKKLVDTYAAIKSRSDSQKFEIIFCSCDRSLESFNQFFATMPWYAIPFGDPRLSRIARTFCIREIPCLLILDENNQIITRHGRCEALCDQLGKEFPWYPRSVIELNQNTCYRLRQDVCLILFTEGTSEDLSFAQNALLPIAEDHFVDGYEPDLVFFYAGESPVCERALDTLGLSDVPLPLICIIDPFSASLFICEHPNVSEEIIRNFISRFERDELMPVPLQNVICADVKS</sequence>